<dbReference type="InterPro" id="IPR000835">
    <property type="entry name" value="HTH_MarR-typ"/>
</dbReference>
<organism evidence="5 6">
    <name type="scientific">Reichenbachiella carrageenanivorans</name>
    <dbReference type="NCBI Taxonomy" id="2979869"/>
    <lineage>
        <taxon>Bacteria</taxon>
        <taxon>Pseudomonadati</taxon>
        <taxon>Bacteroidota</taxon>
        <taxon>Cytophagia</taxon>
        <taxon>Cytophagales</taxon>
        <taxon>Reichenbachiellaceae</taxon>
        <taxon>Reichenbachiella</taxon>
    </lineage>
</organism>
<name>A0ABY6D0I9_9BACT</name>
<evidence type="ECO:0000313" key="6">
    <source>
        <dbReference type="Proteomes" id="UP001062165"/>
    </source>
</evidence>
<dbReference type="PROSITE" id="PS50995">
    <property type="entry name" value="HTH_MARR_2"/>
    <property type="match status" value="1"/>
</dbReference>
<evidence type="ECO:0000256" key="3">
    <source>
        <dbReference type="ARBA" id="ARBA00023163"/>
    </source>
</evidence>
<dbReference type="Proteomes" id="UP001062165">
    <property type="component" value="Chromosome"/>
</dbReference>
<reference evidence="5" key="1">
    <citation type="submission" date="2022-10" db="EMBL/GenBank/DDBJ databases">
        <title>Comparative genomics and taxonomic characterization of three novel marine species of genus Reichenbachiella exhibiting antioxidant and polysaccharide degradation activities.</title>
        <authorList>
            <person name="Muhammad N."/>
            <person name="Lee Y.-J."/>
            <person name="Ko J."/>
            <person name="Kim S.-G."/>
        </authorList>
    </citation>
    <scope>NUCLEOTIDE SEQUENCE</scope>
    <source>
        <strain evidence="5">Wsw4-B4</strain>
    </source>
</reference>
<dbReference type="InterPro" id="IPR036390">
    <property type="entry name" value="WH_DNA-bd_sf"/>
</dbReference>
<dbReference type="Gene3D" id="1.10.10.10">
    <property type="entry name" value="Winged helix-like DNA-binding domain superfamily/Winged helix DNA-binding domain"/>
    <property type="match status" value="1"/>
</dbReference>
<keyword evidence="2" id="KW-0238">DNA-binding</keyword>
<gene>
    <name evidence="5" type="ORF">N7E81_01010</name>
</gene>
<proteinExistence type="predicted"/>
<dbReference type="SMART" id="SM00347">
    <property type="entry name" value="HTH_MARR"/>
    <property type="match status" value="1"/>
</dbReference>
<dbReference type="PROSITE" id="PS01117">
    <property type="entry name" value="HTH_MARR_1"/>
    <property type="match status" value="1"/>
</dbReference>
<accession>A0ABY6D0I9</accession>
<keyword evidence="6" id="KW-1185">Reference proteome</keyword>
<dbReference type="RefSeq" id="WP_263051421.1">
    <property type="nucleotide sequence ID" value="NZ_CP106735.1"/>
</dbReference>
<dbReference type="SUPFAM" id="SSF46785">
    <property type="entry name" value="Winged helix' DNA-binding domain"/>
    <property type="match status" value="1"/>
</dbReference>
<dbReference type="PANTHER" id="PTHR42756:SF1">
    <property type="entry name" value="TRANSCRIPTIONAL REPRESSOR OF EMRAB OPERON"/>
    <property type="match status" value="1"/>
</dbReference>
<dbReference type="InterPro" id="IPR036388">
    <property type="entry name" value="WH-like_DNA-bd_sf"/>
</dbReference>
<sequence length="157" mass="17704">MEENSFSELDKTILPWLGRTMKALDHFLNDQFESHGLNLTKAQFVVLKVLSHQSSIAQNNLAFITNRDKTSLTRLIDTMEKKGLVIRSSDPNDKRIKLVSITTEGKSSVKTAIPMLHETIKKIQTDIDPADLQTTIEVFKKISKNINADELTAPINQ</sequence>
<keyword evidence="3" id="KW-0804">Transcription</keyword>
<evidence type="ECO:0000256" key="2">
    <source>
        <dbReference type="ARBA" id="ARBA00023125"/>
    </source>
</evidence>
<dbReference type="Pfam" id="PF01047">
    <property type="entry name" value="MarR"/>
    <property type="match status" value="1"/>
</dbReference>
<dbReference type="PRINTS" id="PR00598">
    <property type="entry name" value="HTHMARR"/>
</dbReference>
<evidence type="ECO:0000259" key="4">
    <source>
        <dbReference type="PROSITE" id="PS50995"/>
    </source>
</evidence>
<evidence type="ECO:0000256" key="1">
    <source>
        <dbReference type="ARBA" id="ARBA00023015"/>
    </source>
</evidence>
<dbReference type="PANTHER" id="PTHR42756">
    <property type="entry name" value="TRANSCRIPTIONAL REGULATOR, MARR"/>
    <property type="match status" value="1"/>
</dbReference>
<protein>
    <submittedName>
        <fullName evidence="5">MarR family transcriptional regulator</fullName>
    </submittedName>
</protein>
<keyword evidence="1" id="KW-0805">Transcription regulation</keyword>
<feature type="domain" description="HTH marR-type" evidence="4">
    <location>
        <begin position="10"/>
        <end position="144"/>
    </location>
</feature>
<evidence type="ECO:0000313" key="5">
    <source>
        <dbReference type="EMBL" id="UXX79690.1"/>
    </source>
</evidence>
<dbReference type="EMBL" id="CP106735">
    <property type="protein sequence ID" value="UXX79690.1"/>
    <property type="molecule type" value="Genomic_DNA"/>
</dbReference>
<dbReference type="InterPro" id="IPR023187">
    <property type="entry name" value="Tscrpt_reg_MarR-type_CS"/>
</dbReference>